<dbReference type="Proteomes" id="UP000606786">
    <property type="component" value="Unassembled WGS sequence"/>
</dbReference>
<dbReference type="EMBL" id="CAJHJT010000001">
    <property type="protein sequence ID" value="CAD6993457.1"/>
    <property type="molecule type" value="Genomic_DNA"/>
</dbReference>
<keyword evidence="1" id="KW-0812">Transmembrane</keyword>
<dbReference type="OrthoDB" id="6436100at2759"/>
<name>A0A811U634_CERCA</name>
<comment type="caution">
    <text evidence="2">The sequence shown here is derived from an EMBL/GenBank/DDBJ whole genome shotgun (WGS) entry which is preliminary data.</text>
</comment>
<gene>
    <name evidence="2" type="ORF">CCAP1982_LOCUS2270</name>
</gene>
<proteinExistence type="predicted"/>
<keyword evidence="1" id="KW-1133">Transmembrane helix</keyword>
<protein>
    <submittedName>
        <fullName evidence="2">(Mediterranean fruit fly) hypothetical protein</fullName>
    </submittedName>
</protein>
<sequence length="74" mass="8131">MSELSMTDEHISVSTYLGFIGNIVGIISGFSLVGICEVLYFIGGQMFLAFKNEVASDRKSKNKKTPKTPLLIFP</sequence>
<evidence type="ECO:0000313" key="3">
    <source>
        <dbReference type="Proteomes" id="UP000606786"/>
    </source>
</evidence>
<evidence type="ECO:0000313" key="2">
    <source>
        <dbReference type="EMBL" id="CAD6993457.1"/>
    </source>
</evidence>
<keyword evidence="1" id="KW-0472">Membrane</keyword>
<reference evidence="2" key="1">
    <citation type="submission" date="2020-11" db="EMBL/GenBank/DDBJ databases">
        <authorList>
            <person name="Whitehead M."/>
        </authorList>
    </citation>
    <scope>NUCLEOTIDE SEQUENCE</scope>
    <source>
        <strain evidence="2">EGII</strain>
    </source>
</reference>
<dbReference type="AlphaFoldDB" id="A0A811U634"/>
<keyword evidence="3" id="KW-1185">Reference proteome</keyword>
<accession>A0A811U634</accession>
<organism evidence="2 3">
    <name type="scientific">Ceratitis capitata</name>
    <name type="common">Mediterranean fruit fly</name>
    <name type="synonym">Tephritis capitata</name>
    <dbReference type="NCBI Taxonomy" id="7213"/>
    <lineage>
        <taxon>Eukaryota</taxon>
        <taxon>Metazoa</taxon>
        <taxon>Ecdysozoa</taxon>
        <taxon>Arthropoda</taxon>
        <taxon>Hexapoda</taxon>
        <taxon>Insecta</taxon>
        <taxon>Pterygota</taxon>
        <taxon>Neoptera</taxon>
        <taxon>Endopterygota</taxon>
        <taxon>Diptera</taxon>
        <taxon>Brachycera</taxon>
        <taxon>Muscomorpha</taxon>
        <taxon>Tephritoidea</taxon>
        <taxon>Tephritidae</taxon>
        <taxon>Ceratitis</taxon>
        <taxon>Ceratitis</taxon>
    </lineage>
</organism>
<evidence type="ECO:0000256" key="1">
    <source>
        <dbReference type="SAM" id="Phobius"/>
    </source>
</evidence>
<feature type="transmembrane region" description="Helical" evidence="1">
    <location>
        <begin position="20"/>
        <end position="42"/>
    </location>
</feature>